<organism evidence="1">
    <name type="scientific">marine metagenome</name>
    <dbReference type="NCBI Taxonomy" id="408172"/>
    <lineage>
        <taxon>unclassified sequences</taxon>
        <taxon>metagenomes</taxon>
        <taxon>ecological metagenomes</taxon>
    </lineage>
</organism>
<name>A0A382K4C2_9ZZZZ</name>
<dbReference type="EMBL" id="UINC01078111">
    <property type="protein sequence ID" value="SVC18866.1"/>
    <property type="molecule type" value="Genomic_DNA"/>
</dbReference>
<accession>A0A382K4C2</accession>
<reference evidence="1" key="1">
    <citation type="submission" date="2018-05" db="EMBL/GenBank/DDBJ databases">
        <authorList>
            <person name="Lanie J.A."/>
            <person name="Ng W.-L."/>
            <person name="Kazmierczak K.M."/>
            <person name="Andrzejewski T.M."/>
            <person name="Davidsen T.M."/>
            <person name="Wayne K.J."/>
            <person name="Tettelin H."/>
            <person name="Glass J.I."/>
            <person name="Rusch D."/>
            <person name="Podicherti R."/>
            <person name="Tsui H.-C.T."/>
            <person name="Winkler M.E."/>
        </authorList>
    </citation>
    <scope>NUCLEOTIDE SEQUENCE</scope>
</reference>
<sequence length="263" mass="30198">QELLHRAAYQMTDGIECWLEDWIDSDNPYDPKLVKGFNPVSILRQAGVKQAHSRIIRNLYIDNVNEFVELLTKVSKEDKNDWRLQLEEGYSHMTPVQHKACLEVYRKIVDACDILAAESKANRKPRKVRIRSPEALVKTLKFKQTDTYYGLASILPADIIYARILVVFNTKNRKIGLYYARNIDPMGLKREGSGLSVKGTTIKGFDPEKSLQRTIRKPDEFLPQIKKATRAKTEKLFQSLKTTETKLNGRVNGETILLATFNK</sequence>
<feature type="non-terminal residue" evidence="1">
    <location>
        <position position="1"/>
    </location>
</feature>
<dbReference type="AlphaFoldDB" id="A0A382K4C2"/>
<proteinExistence type="predicted"/>
<gene>
    <name evidence="1" type="ORF">METZ01_LOCUS271720</name>
</gene>
<protein>
    <submittedName>
        <fullName evidence="1">Uncharacterized protein</fullName>
    </submittedName>
</protein>
<evidence type="ECO:0000313" key="1">
    <source>
        <dbReference type="EMBL" id="SVC18866.1"/>
    </source>
</evidence>